<evidence type="ECO:0000259" key="2">
    <source>
        <dbReference type="Pfam" id="PF00462"/>
    </source>
</evidence>
<dbReference type="PROSITE" id="PS51354">
    <property type="entry name" value="GLUTAREDOXIN_2"/>
    <property type="match status" value="1"/>
</dbReference>
<protein>
    <recommendedName>
        <fullName evidence="2">Glutaredoxin domain-containing protein</fullName>
    </recommendedName>
</protein>
<dbReference type="InterPro" id="IPR002109">
    <property type="entry name" value="Glutaredoxin"/>
</dbReference>
<dbReference type="Gene3D" id="6.20.200.30">
    <property type="match status" value="1"/>
</dbReference>
<dbReference type="PROSITE" id="PS00195">
    <property type="entry name" value="GLUTAREDOXIN_1"/>
    <property type="match status" value="1"/>
</dbReference>
<gene>
    <name evidence="3" type="ORF">LSTR_LSTR014230</name>
</gene>
<dbReference type="FunFam" id="3.40.30.10:FF:000114">
    <property type="entry name" value="Prostaglandin E synthase 2"/>
    <property type="match status" value="1"/>
</dbReference>
<dbReference type="Gene3D" id="3.40.30.10">
    <property type="entry name" value="Glutaredoxin"/>
    <property type="match status" value="1"/>
</dbReference>
<evidence type="ECO:0000313" key="3">
    <source>
        <dbReference type="EMBL" id="RZF48418.1"/>
    </source>
</evidence>
<comment type="function">
    <text evidence="1">Has a glutathione-disulfide oxidoreductase activity in the presence of NADPH and glutathione reductase. Reduces low molecular weight disulfides and proteins.</text>
</comment>
<dbReference type="EMBL" id="QKKF02002488">
    <property type="protein sequence ID" value="RZF48418.1"/>
    <property type="molecule type" value="Genomic_DNA"/>
</dbReference>
<dbReference type="InterPro" id="IPR036282">
    <property type="entry name" value="Glutathione-S-Trfase_C_sf"/>
</dbReference>
<dbReference type="STRING" id="195883.A0A482XSI2"/>
<keyword evidence="4" id="KW-1185">Reference proteome</keyword>
<dbReference type="GO" id="GO:0005739">
    <property type="term" value="C:mitochondrion"/>
    <property type="evidence" value="ECO:0007669"/>
    <property type="project" value="TreeGrafter"/>
</dbReference>
<dbReference type="Proteomes" id="UP000291343">
    <property type="component" value="Unassembled WGS sequence"/>
</dbReference>
<dbReference type="InterPro" id="IPR036249">
    <property type="entry name" value="Thioredoxin-like_sf"/>
</dbReference>
<dbReference type="GO" id="GO:0050220">
    <property type="term" value="F:prostaglandin-E synthase activity"/>
    <property type="evidence" value="ECO:0007669"/>
    <property type="project" value="TreeGrafter"/>
</dbReference>
<name>A0A482XSI2_LAOST</name>
<dbReference type="InParanoid" id="A0A482XSI2"/>
<dbReference type="SMR" id="A0A482XSI2"/>
<evidence type="ECO:0000313" key="4">
    <source>
        <dbReference type="Proteomes" id="UP000291343"/>
    </source>
</evidence>
<dbReference type="SUPFAM" id="SSF47616">
    <property type="entry name" value="GST C-terminal domain-like"/>
    <property type="match status" value="1"/>
</dbReference>
<dbReference type="PANTHER" id="PTHR12782">
    <property type="entry name" value="MICROSOMAL PROSTAGLANDIN E SYNTHASE-2"/>
    <property type="match status" value="1"/>
</dbReference>
<dbReference type="Gene3D" id="1.20.1050.10">
    <property type="match status" value="1"/>
</dbReference>
<sequence length="211" mass="24748">MIGLGKFFLQKYFLVQYANSTIAHCDVVFDTDASGLKITLFQYPTCPFCCKVRAFLDYHGISYDVVEVNPVLRQQIKWSEYRKVPIVLIKVKDGYQQLNDSSMIISALGSYIKDNSYTDLMELVSYYPTIEYRDDEGNRKMDIMNKYFLMFKKDLGSDEKENEVLSERKWRKWADSVLVHTLSPNVYRTMDESLESFNWFSDVSSTSKYHI</sequence>
<dbReference type="InterPro" id="IPR011767">
    <property type="entry name" value="GLR_AS"/>
</dbReference>
<dbReference type="OrthoDB" id="423541at2759"/>
<dbReference type="Pfam" id="PF00462">
    <property type="entry name" value="Glutaredoxin"/>
    <property type="match status" value="1"/>
</dbReference>
<reference evidence="3 4" key="1">
    <citation type="journal article" date="2017" name="Gigascience">
        <title>Genome sequence of the small brown planthopper, Laodelphax striatellus.</title>
        <authorList>
            <person name="Zhu J."/>
            <person name="Jiang F."/>
            <person name="Wang X."/>
            <person name="Yang P."/>
            <person name="Bao Y."/>
            <person name="Zhao W."/>
            <person name="Wang W."/>
            <person name="Lu H."/>
            <person name="Wang Q."/>
            <person name="Cui N."/>
            <person name="Li J."/>
            <person name="Chen X."/>
            <person name="Luo L."/>
            <person name="Yu J."/>
            <person name="Kang L."/>
            <person name="Cui F."/>
        </authorList>
    </citation>
    <scope>NUCLEOTIDE SEQUENCE [LARGE SCALE GENOMIC DNA]</scope>
    <source>
        <strain evidence="3">Lst14</strain>
    </source>
</reference>
<comment type="caution">
    <text evidence="3">The sequence shown here is derived from an EMBL/GenBank/DDBJ whole genome shotgun (WGS) entry which is preliminary data.</text>
</comment>
<accession>A0A482XSI2</accession>
<dbReference type="SUPFAM" id="SSF52833">
    <property type="entry name" value="Thioredoxin-like"/>
    <property type="match status" value="1"/>
</dbReference>
<dbReference type="PANTHER" id="PTHR12782:SF5">
    <property type="entry name" value="PROSTAGLANDIN E SYNTHASE 2"/>
    <property type="match status" value="1"/>
</dbReference>
<proteinExistence type="predicted"/>
<dbReference type="CDD" id="cd03040">
    <property type="entry name" value="GST_N_mPGES2"/>
    <property type="match status" value="1"/>
</dbReference>
<feature type="domain" description="Glutaredoxin" evidence="2">
    <location>
        <begin position="38"/>
        <end position="90"/>
    </location>
</feature>
<organism evidence="3 4">
    <name type="scientific">Laodelphax striatellus</name>
    <name type="common">Small brown planthopper</name>
    <name type="synonym">Delphax striatella</name>
    <dbReference type="NCBI Taxonomy" id="195883"/>
    <lineage>
        <taxon>Eukaryota</taxon>
        <taxon>Metazoa</taxon>
        <taxon>Ecdysozoa</taxon>
        <taxon>Arthropoda</taxon>
        <taxon>Hexapoda</taxon>
        <taxon>Insecta</taxon>
        <taxon>Pterygota</taxon>
        <taxon>Neoptera</taxon>
        <taxon>Paraneoptera</taxon>
        <taxon>Hemiptera</taxon>
        <taxon>Auchenorrhyncha</taxon>
        <taxon>Fulgoroidea</taxon>
        <taxon>Delphacidae</taxon>
        <taxon>Criomorphinae</taxon>
        <taxon>Laodelphax</taxon>
    </lineage>
</organism>
<evidence type="ECO:0000256" key="1">
    <source>
        <dbReference type="ARBA" id="ARBA00002549"/>
    </source>
</evidence>
<dbReference type="AlphaFoldDB" id="A0A482XSI2"/>